<dbReference type="InterPro" id="IPR016024">
    <property type="entry name" value="ARM-type_fold"/>
</dbReference>
<dbReference type="PANTHER" id="PTHR45994:SF1">
    <property type="entry name" value="FI21225P1"/>
    <property type="match status" value="1"/>
</dbReference>
<dbReference type="FunCoup" id="A0A0D1Z112">
    <property type="interactions" value="100"/>
</dbReference>
<dbReference type="GO" id="GO:0051879">
    <property type="term" value="F:Hsp90 protein binding"/>
    <property type="evidence" value="ECO:0007669"/>
    <property type="project" value="TreeGrafter"/>
</dbReference>
<sequence>MTEQTNGAQAERIEKLLEQATKLTKAGSLLEAHNTLREANSLDRNNPRIQQAFADLKDAENGKPIVALCEKWLHTKDDDDGERALDYLHSHSISDEFSSQAMAVMMRYQGDLDMADQITSALLKLRGAQKYLAKQMVDAPTVTYRNVYDWGDDSINALNAILLDPNVWDSEKDRIAAERDVFQLALAQMMRAGEDHPERAMRSISRMLSVESSHLKGLIDADGFDIILVHLDIRLPESLRREATIATSKLFELAPESAETLISQFVVNRIKKPTADSLIVSLSAAAAVFPMAPSAAEKLFLQEGFLTSFIRLVQKWKSARLEQAALNLLDIACMTKPARDGIREHCYDWIQEFAENLKDQKKSMQARKILMKLKSDSKEDWDQQASSISRLIVKAHKEGNMASPESEQEMKDALEGLAMCMLKSAKVRDECGNDISLLAALAAAIEVQKYMFSALQVLAYASAYRPRMSDEQKKMQQLQAYAANSQVPPPNPLDDDDHVTKRCRKIVEAKVVSHIVKAAPRATHLSASLAVQIINSLSFDKKHRGMLAQQGAVRILAKLWEAAKQYADQKESISTQIPACNAVARILISTDPTVYFTGEARKEQILPTCAKMLQQLISHEPDDDGPRNWLPTFEALLALTNLASLEDMAFKEAIAKDSFVKIEDLLLSSNHNIRMRAMELLTNLSYTPTVLSMFSTDMRAKQRLDIVLALVTAAEKGTRLAALGSLCMMTEASETVSRAFIRNEKSKAMATRIIDPPVEDVELAEPVGEDEQYRLCYLIRTLANSAEVDMKRWVTEWASGPARNGEGTVAGRAAMLMLTTQNQEMRDILTQCLLKDVQLSEDEKAALVVKVKELGLGS</sequence>
<dbReference type="EMBL" id="KN847534">
    <property type="protein sequence ID" value="KIW06657.1"/>
    <property type="molecule type" value="Genomic_DNA"/>
</dbReference>
<feature type="domain" description="UNC-45/Cro1/She4 central" evidence="3">
    <location>
        <begin position="222"/>
        <end position="373"/>
    </location>
</feature>
<organism evidence="4 5">
    <name type="scientific">Verruconis gallopava</name>
    <dbReference type="NCBI Taxonomy" id="253628"/>
    <lineage>
        <taxon>Eukaryota</taxon>
        <taxon>Fungi</taxon>
        <taxon>Dikarya</taxon>
        <taxon>Ascomycota</taxon>
        <taxon>Pezizomycotina</taxon>
        <taxon>Dothideomycetes</taxon>
        <taxon>Pleosporomycetidae</taxon>
        <taxon>Venturiales</taxon>
        <taxon>Sympoventuriaceae</taxon>
        <taxon>Verruconis</taxon>
    </lineage>
</organism>
<dbReference type="HOGENOM" id="CLU_016305_0_0_1"/>
<dbReference type="Pfam" id="PF11701">
    <property type="entry name" value="UNC45-central"/>
    <property type="match status" value="1"/>
</dbReference>
<dbReference type="Proteomes" id="UP000053259">
    <property type="component" value="Unassembled WGS sequence"/>
</dbReference>
<proteinExistence type="predicted"/>
<evidence type="ECO:0000259" key="3">
    <source>
        <dbReference type="Pfam" id="PF11701"/>
    </source>
</evidence>
<protein>
    <recommendedName>
        <fullName evidence="3">UNC-45/Cro1/She4 central domain-containing protein</fullName>
    </recommendedName>
</protein>
<dbReference type="Gene3D" id="1.25.10.10">
    <property type="entry name" value="Leucine-rich Repeat Variant"/>
    <property type="match status" value="1"/>
</dbReference>
<name>A0A0D1Z112_9PEZI</name>
<dbReference type="SUPFAM" id="SSF48371">
    <property type="entry name" value="ARM repeat"/>
    <property type="match status" value="2"/>
</dbReference>
<evidence type="ECO:0000313" key="5">
    <source>
        <dbReference type="Proteomes" id="UP000053259"/>
    </source>
</evidence>
<dbReference type="OrthoDB" id="199930at2759"/>
<reference evidence="4 5" key="1">
    <citation type="submission" date="2015-01" db="EMBL/GenBank/DDBJ databases">
        <title>The Genome Sequence of Ochroconis gallopava CBS43764.</title>
        <authorList>
            <consortium name="The Broad Institute Genomics Platform"/>
            <person name="Cuomo C."/>
            <person name="de Hoog S."/>
            <person name="Gorbushina A."/>
            <person name="Stielow B."/>
            <person name="Teixiera M."/>
            <person name="Abouelleil A."/>
            <person name="Chapman S.B."/>
            <person name="Priest M."/>
            <person name="Young S.K."/>
            <person name="Wortman J."/>
            <person name="Nusbaum C."/>
            <person name="Birren B."/>
        </authorList>
    </citation>
    <scope>NUCLEOTIDE SEQUENCE [LARGE SCALE GENOMIC DNA]</scope>
    <source>
        <strain evidence="4 5">CBS 43764</strain>
    </source>
</reference>
<dbReference type="VEuPathDB" id="FungiDB:PV09_02365"/>
<dbReference type="InterPro" id="IPR024660">
    <property type="entry name" value="UCS_central_dom"/>
</dbReference>
<dbReference type="AlphaFoldDB" id="A0A0D1Z112"/>
<dbReference type="PANTHER" id="PTHR45994">
    <property type="entry name" value="FI21225P1"/>
    <property type="match status" value="1"/>
</dbReference>
<dbReference type="InParanoid" id="A0A0D1Z112"/>
<evidence type="ECO:0000256" key="1">
    <source>
        <dbReference type="ARBA" id="ARBA00004496"/>
    </source>
</evidence>
<evidence type="ECO:0000256" key="2">
    <source>
        <dbReference type="ARBA" id="ARBA00022490"/>
    </source>
</evidence>
<dbReference type="GeneID" id="27310338"/>
<dbReference type="STRING" id="253628.A0A0D1Z112"/>
<dbReference type="InterPro" id="IPR011989">
    <property type="entry name" value="ARM-like"/>
</dbReference>
<keyword evidence="5" id="KW-1185">Reference proteome</keyword>
<dbReference type="GO" id="GO:0005737">
    <property type="term" value="C:cytoplasm"/>
    <property type="evidence" value="ECO:0007669"/>
    <property type="project" value="UniProtKB-SubCell"/>
</dbReference>
<comment type="subcellular location">
    <subcellularLocation>
        <location evidence="1">Cytoplasm</location>
    </subcellularLocation>
</comment>
<gene>
    <name evidence="4" type="ORF">PV09_02365</name>
</gene>
<keyword evidence="2" id="KW-0963">Cytoplasm</keyword>
<evidence type="ECO:0000313" key="4">
    <source>
        <dbReference type="EMBL" id="KIW06657.1"/>
    </source>
</evidence>
<dbReference type="RefSeq" id="XP_016216526.1">
    <property type="nucleotide sequence ID" value="XM_016355390.1"/>
</dbReference>
<accession>A0A0D1Z112</accession>